<dbReference type="Pfam" id="PF07687">
    <property type="entry name" value="M20_dimer"/>
    <property type="match status" value="1"/>
</dbReference>
<keyword evidence="2" id="KW-0479">Metal-binding</keyword>
<comment type="caution">
    <text evidence="5">The sequence shown here is derived from an EMBL/GenBank/DDBJ whole genome shotgun (WGS) entry which is preliminary data.</text>
</comment>
<dbReference type="AlphaFoldDB" id="A0A4R5N9Z1"/>
<dbReference type="InterPro" id="IPR002933">
    <property type="entry name" value="Peptidase_M20"/>
</dbReference>
<protein>
    <recommendedName>
        <fullName evidence="4">Peptidase M20 dimerisation domain-containing protein</fullName>
    </recommendedName>
</protein>
<evidence type="ECO:0000259" key="4">
    <source>
        <dbReference type="Pfam" id="PF07687"/>
    </source>
</evidence>
<sequence>MTQSAIRTHYLQVLKDLIAIPSVSAKHENLDEAANFITHIFESLGAEVIHDNSFYAPFIIAKFKASVPDAKTVIIYNHYDVQPAEPLDQWRTQPWELTEADGHLWGRGVNDDKGNLIARITALVEYLTEHDQQLPVNIVFVVEGAEEFASKDLTRYLDKYQSQLKADLVIWESGDRSTDERVEVSGGTKGIVTFDVTVQTADIDLHSSLSAVVDSAAWRLTRALATLYDDNNHVAVKGFYDDVLQPNAREKALVAQLPLTSSALVEQYHLAVPLLTQQTGEDLQETLYFQPSLNIEGIQTGYQGNGVKTVLPALASAKMEARLVPNMSPEKTVQQIQTHFHQLGFDDITVTQTLGESGYRSDMSDPEVLRVIDIVRRISQKEPMIMPTSAGTGPMFDVYHATQAPIASLGIGYAHSFDHAPNENIRLRDYFEHIDVIKALIADYTKKY</sequence>
<dbReference type="Gene3D" id="3.40.630.10">
    <property type="entry name" value="Zn peptidases"/>
    <property type="match status" value="1"/>
</dbReference>
<evidence type="ECO:0000256" key="2">
    <source>
        <dbReference type="ARBA" id="ARBA00022723"/>
    </source>
</evidence>
<evidence type="ECO:0000313" key="6">
    <source>
        <dbReference type="Proteomes" id="UP000295681"/>
    </source>
</evidence>
<name>A0A4R5N9Z1_9LACO</name>
<keyword evidence="3" id="KW-0378">Hydrolase</keyword>
<dbReference type="InterPro" id="IPR011650">
    <property type="entry name" value="Peptidase_M20_dimer"/>
</dbReference>
<dbReference type="PANTHER" id="PTHR43270">
    <property type="entry name" value="BETA-ALA-HIS DIPEPTIDASE"/>
    <property type="match status" value="1"/>
</dbReference>
<dbReference type="Proteomes" id="UP000295681">
    <property type="component" value="Unassembled WGS sequence"/>
</dbReference>
<keyword evidence="1" id="KW-0645">Protease</keyword>
<dbReference type="EMBL" id="PUFI01000007">
    <property type="protein sequence ID" value="TDG69061.1"/>
    <property type="molecule type" value="Genomic_DNA"/>
</dbReference>
<dbReference type="STRING" id="907931.GCA_000165675_01151"/>
<evidence type="ECO:0000256" key="3">
    <source>
        <dbReference type="ARBA" id="ARBA00022801"/>
    </source>
</evidence>
<dbReference type="SUPFAM" id="SSF53187">
    <property type="entry name" value="Zn-dependent exopeptidases"/>
    <property type="match status" value="1"/>
</dbReference>
<dbReference type="GO" id="GO:0006508">
    <property type="term" value="P:proteolysis"/>
    <property type="evidence" value="ECO:0007669"/>
    <property type="project" value="UniProtKB-KW"/>
</dbReference>
<dbReference type="GO" id="GO:0005829">
    <property type="term" value="C:cytosol"/>
    <property type="evidence" value="ECO:0007669"/>
    <property type="project" value="TreeGrafter"/>
</dbReference>
<dbReference type="InterPro" id="IPR051458">
    <property type="entry name" value="Cyt/Met_Dipeptidase"/>
</dbReference>
<feature type="domain" description="Peptidase M20 dimerisation" evidence="4">
    <location>
        <begin position="187"/>
        <end position="342"/>
    </location>
</feature>
<dbReference type="GO" id="GO:0009089">
    <property type="term" value="P:lysine biosynthetic process via diaminopimelate"/>
    <property type="evidence" value="ECO:0007669"/>
    <property type="project" value="TreeGrafter"/>
</dbReference>
<dbReference type="GO" id="GO:0008233">
    <property type="term" value="F:peptidase activity"/>
    <property type="evidence" value="ECO:0007669"/>
    <property type="project" value="UniProtKB-KW"/>
</dbReference>
<organism evidence="5 6">
    <name type="scientific">Leuconostoc fallax</name>
    <dbReference type="NCBI Taxonomy" id="1251"/>
    <lineage>
        <taxon>Bacteria</taxon>
        <taxon>Bacillati</taxon>
        <taxon>Bacillota</taxon>
        <taxon>Bacilli</taxon>
        <taxon>Lactobacillales</taxon>
        <taxon>Lactobacillaceae</taxon>
        <taxon>Leuconostoc</taxon>
    </lineage>
</organism>
<dbReference type="GO" id="GO:0009014">
    <property type="term" value="F:succinyl-diaminopimelate desuccinylase activity"/>
    <property type="evidence" value="ECO:0007669"/>
    <property type="project" value="TreeGrafter"/>
</dbReference>
<dbReference type="GO" id="GO:0046872">
    <property type="term" value="F:metal ion binding"/>
    <property type="evidence" value="ECO:0007669"/>
    <property type="project" value="UniProtKB-KW"/>
</dbReference>
<dbReference type="PANTHER" id="PTHR43270:SF8">
    <property type="entry name" value="DI- AND TRIPEPTIDASE DUG2-RELATED"/>
    <property type="match status" value="1"/>
</dbReference>
<reference evidence="5 6" key="1">
    <citation type="journal article" date="2019" name="Appl. Microbiol. Biotechnol.">
        <title>Uncovering carbohydrate metabolism through a genotype-phenotype association study of 56 lactic acid bacteria genomes.</title>
        <authorList>
            <person name="Buron-Moles G."/>
            <person name="Chailyan A."/>
            <person name="Dolejs I."/>
            <person name="Forster J."/>
            <person name="Miks M.H."/>
        </authorList>
    </citation>
    <scope>NUCLEOTIDE SEQUENCE [LARGE SCALE GENOMIC DNA]</scope>
    <source>
        <strain evidence="5 6">ATCC 700006</strain>
    </source>
</reference>
<dbReference type="Pfam" id="PF01546">
    <property type="entry name" value="Peptidase_M20"/>
    <property type="match status" value="1"/>
</dbReference>
<dbReference type="Gene3D" id="3.30.70.360">
    <property type="match status" value="1"/>
</dbReference>
<evidence type="ECO:0000313" key="5">
    <source>
        <dbReference type="EMBL" id="TDG69061.1"/>
    </source>
</evidence>
<dbReference type="RefSeq" id="WP_133264238.1">
    <property type="nucleotide sequence ID" value="NZ_JAGYGP010000004.1"/>
</dbReference>
<keyword evidence="6" id="KW-1185">Reference proteome</keyword>
<accession>A0A4R5N9Z1</accession>
<gene>
    <name evidence="5" type="ORF">C5L23_001192</name>
</gene>
<evidence type="ECO:0000256" key="1">
    <source>
        <dbReference type="ARBA" id="ARBA00022670"/>
    </source>
</evidence>
<proteinExistence type="predicted"/>